<dbReference type="EMBL" id="AZRA01000097">
    <property type="protein sequence ID" value="KDB51178.1"/>
    <property type="molecule type" value="Genomic_DNA"/>
</dbReference>
<reference evidence="2 3" key="1">
    <citation type="journal article" date="2014" name="FEMS Microbiol. Ecol.">
        <title>Sphaerotilus natans encrusted with nanoball-shaped Fe(III) oxide minerals formed by nitrate-reducing mixotrophic Fe(II) oxidation.</title>
        <authorList>
            <person name="Park S."/>
            <person name="Kim D.H."/>
            <person name="Lee J.H."/>
            <person name="Hur H.G."/>
        </authorList>
    </citation>
    <scope>NUCLEOTIDE SEQUENCE [LARGE SCALE GENOMIC DNA]</scope>
    <source>
        <strain evidence="2 3">DSM 6575</strain>
    </source>
</reference>
<evidence type="ECO:0000256" key="1">
    <source>
        <dbReference type="SAM" id="MobiDB-lite"/>
    </source>
</evidence>
<organism evidence="2 3">
    <name type="scientific">Sphaerotilus natans subsp. natans DSM 6575</name>
    <dbReference type="NCBI Taxonomy" id="1286631"/>
    <lineage>
        <taxon>Bacteria</taxon>
        <taxon>Pseudomonadati</taxon>
        <taxon>Pseudomonadota</taxon>
        <taxon>Betaproteobacteria</taxon>
        <taxon>Burkholderiales</taxon>
        <taxon>Sphaerotilaceae</taxon>
        <taxon>Sphaerotilus</taxon>
    </lineage>
</organism>
<name>A0A059KJ90_9BURK</name>
<dbReference type="RefSeq" id="WP_139330673.1">
    <property type="nucleotide sequence ID" value="NZ_AZRA01000097.1"/>
</dbReference>
<protein>
    <submittedName>
        <fullName evidence="2">Uncharacterized protein</fullName>
    </submittedName>
</protein>
<comment type="caution">
    <text evidence="2">The sequence shown here is derived from an EMBL/GenBank/DDBJ whole genome shotgun (WGS) entry which is preliminary data.</text>
</comment>
<feature type="region of interest" description="Disordered" evidence="1">
    <location>
        <begin position="601"/>
        <end position="638"/>
    </location>
</feature>
<keyword evidence="3" id="KW-1185">Reference proteome</keyword>
<gene>
    <name evidence="2" type="ORF">X805_31880</name>
</gene>
<proteinExistence type="predicted"/>
<dbReference type="AlphaFoldDB" id="A0A059KJ90"/>
<dbReference type="PATRIC" id="fig|1286631.3.peg.3110"/>
<evidence type="ECO:0000313" key="3">
    <source>
        <dbReference type="Proteomes" id="UP000026714"/>
    </source>
</evidence>
<evidence type="ECO:0000313" key="2">
    <source>
        <dbReference type="EMBL" id="KDB51178.1"/>
    </source>
</evidence>
<dbReference type="Proteomes" id="UP000026714">
    <property type="component" value="Unassembled WGS sequence"/>
</dbReference>
<accession>A0A059KJ90</accession>
<sequence>MRQVLLGTGVFARQILQALERRHQVAPARVPGLPVTEPLPAPLPPRWCLDAEEPLPPWPADQTPERVHLVFSPQELSPQALADRLRQLWARQPGLQVELHLDRIAGVDRLPLAGDLVCWVPAAGQADAQAMAGWLLQRLALQLDLVDRVDPADAVDPAEPTSVRLRSWALSECRADLSAVRAHLSEVLLGQLLRLLRLGLPGDAASAAGALADLPMLPDASGLTLGAAQSGAMWQRLALHYQGLVRQCEPARQAAELRRLFALGVHEGFDGRGVEAAMCADEALLQQRAEGWCQAVEARLWQDWRSGRLSLEGVRAQAQQVRQHLLQAGEAATRQLRQDEALADRLQAALDEPSAPAGGLSRWLGGARAPDLSAWSHALQAWAQARTTAARSRRELRQVERLQAAWQRCLEAVEAADLALASLAAEARAVAQALLIDPATGPQRLDRPELVQALARTWVGSSGPEQRQMLGRLRADLFLRLGETARFETLAHQIGEDRGCEALRQACDRAVAAPVVASVAQSGVQWLQRRWADEALRCQDLARLQPRLAAPAALQQRALAAPLRDRIDPTAALLPTLGPRAAALVWLALSVPLAELPEPVPALPPELPPEPLPEPPPEPPPEPQSEPQSEPQPDPVPPWAARLLLAEALDLLRDGGAQGWLRAELDDFGLALALHPLGADWPAVLARLQDDADERRRLLDDALQPLLGAVPASARLREVIARRVAVLGPAWSAPAAAALELLRQDGMTP</sequence>